<organism evidence="3 4">
    <name type="scientific">Rhodococcus opacus M213</name>
    <dbReference type="NCBI Taxonomy" id="1129896"/>
    <lineage>
        <taxon>Bacteria</taxon>
        <taxon>Bacillati</taxon>
        <taxon>Actinomycetota</taxon>
        <taxon>Actinomycetes</taxon>
        <taxon>Mycobacteriales</taxon>
        <taxon>Nocardiaceae</taxon>
        <taxon>Rhodococcus</taxon>
    </lineage>
</organism>
<comment type="caution">
    <text evidence="3">The sequence shown here is derived from an EMBL/GenBank/DDBJ whole genome shotgun (WGS) entry which is preliminary data.</text>
</comment>
<dbReference type="InterPro" id="IPR025280">
    <property type="entry name" value="SNIPE"/>
</dbReference>
<dbReference type="SMART" id="SM00974">
    <property type="entry name" value="T5orf172"/>
    <property type="match status" value="1"/>
</dbReference>
<evidence type="ECO:0000313" key="4">
    <source>
        <dbReference type="Proteomes" id="UP000005951"/>
    </source>
</evidence>
<dbReference type="EMBL" id="AJYC02000053">
    <property type="protein sequence ID" value="EKT81603.1"/>
    <property type="molecule type" value="Genomic_DNA"/>
</dbReference>
<accession>K8XJ34</accession>
<dbReference type="Pfam" id="PF13250">
    <property type="entry name" value="SNIPE"/>
    <property type="match status" value="1"/>
</dbReference>
<feature type="domain" description="Bacteriophage T5 Orf172 DNA-binding" evidence="2">
    <location>
        <begin position="198"/>
        <end position="253"/>
    </location>
</feature>
<dbReference type="RefSeq" id="WP_005257563.1">
    <property type="nucleotide sequence ID" value="NZ_AJYC02000053.1"/>
</dbReference>
<reference evidence="3 4" key="1">
    <citation type="journal article" date="2013" name="Genome Announc.">
        <title>Draft Genome Sequence of Rhodococcus opacus Strain M213 Shows a Diverse Catabolic Potential.</title>
        <authorList>
            <person name="Pathak A."/>
            <person name="Green S.J."/>
            <person name="Ogram A."/>
            <person name="Chauhan A."/>
        </authorList>
    </citation>
    <scope>NUCLEOTIDE SEQUENCE [LARGE SCALE GENOMIC DNA]</scope>
    <source>
        <strain evidence="3 4">M213</strain>
    </source>
</reference>
<dbReference type="Proteomes" id="UP000005951">
    <property type="component" value="Unassembled WGS sequence"/>
</dbReference>
<protein>
    <recommendedName>
        <fullName evidence="2">Bacteriophage T5 Orf172 DNA-binding domain-containing protein</fullName>
    </recommendedName>
</protein>
<dbReference type="Pfam" id="PF10544">
    <property type="entry name" value="T5orf172"/>
    <property type="match status" value="1"/>
</dbReference>
<keyword evidence="1" id="KW-0175">Coiled coil</keyword>
<feature type="coiled-coil region" evidence="1">
    <location>
        <begin position="105"/>
        <end position="149"/>
    </location>
</feature>
<dbReference type="InterPro" id="IPR018306">
    <property type="entry name" value="Phage_T5_Orf172_DNA-bd"/>
</dbReference>
<gene>
    <name evidence="3" type="ORF">WSS_A16366</name>
</gene>
<name>K8XJ34_RHOOP</name>
<dbReference type="AlphaFoldDB" id="K8XJ34"/>
<sequence>MQAAIKEAVTSGEAIVTLNMFSFNNSLAKGRRMTADLSKLMLRAYNAEADICVRTIRAGNLATAVKRLDKAAVTIAKLGDIMQMHVADAYHALRIRELELTADYMMKVQEEKEAARAERERLREERKVEQELAAQREKLDKERAHYQNVLTSIDGTDPQEKQRILDKLTDLDRAIEDNDYRQANIRAGYVYVISNQGAFGPNVVKIGMTRRLDPLDRVRELGSASVPFPFDTHALYFSDDAIGLESSLHNAFT</sequence>
<evidence type="ECO:0000256" key="1">
    <source>
        <dbReference type="SAM" id="Coils"/>
    </source>
</evidence>
<proteinExistence type="predicted"/>
<evidence type="ECO:0000313" key="3">
    <source>
        <dbReference type="EMBL" id="EKT81603.1"/>
    </source>
</evidence>
<evidence type="ECO:0000259" key="2">
    <source>
        <dbReference type="SMART" id="SM00974"/>
    </source>
</evidence>